<evidence type="ECO:0008006" key="3">
    <source>
        <dbReference type="Google" id="ProtNLM"/>
    </source>
</evidence>
<keyword evidence="2" id="KW-1185">Reference proteome</keyword>
<dbReference type="Proteomes" id="UP000651728">
    <property type="component" value="Unassembled WGS sequence"/>
</dbReference>
<protein>
    <recommendedName>
        <fullName evidence="3">Lipoprotein</fullName>
    </recommendedName>
</protein>
<accession>A0ABQ4F793</accession>
<sequence length="334" mass="34862">MEEVAFTVVRRTFGARPPSLVLLAVLLAVSLAGCGTESARELPADPGETSAPMAEVARADAEAAFGGLGDLAAAWKDGDCAEIERLTTWAEQAIGSRVCAAAREGRAAPGFDVPEDPEFLLPAHEDGEDDPWFAVLARKPTPAYFVFVRTDGAWRLGAGPIPLDGEAPQAPEGEGEIVDAAAGPGSWVGARLVSTRHVAFLTDPAGVSGVRFVSGDPMRGLLGELVRAPGRVRPDRLSTDVRIEGPARALALPDGGALVFHALRLVFTQKPGPGRSSLAHRRYGAADVRAFTGGAPKTMTGAEIVLLATRVGADNRMTTVGMRRVLADITEGDG</sequence>
<reference evidence="1 2" key="1">
    <citation type="submission" date="2021-01" db="EMBL/GenBank/DDBJ databases">
        <title>Whole genome shotgun sequence of Microbispora amethystogenes NBRC 101907.</title>
        <authorList>
            <person name="Komaki H."/>
            <person name="Tamura T."/>
        </authorList>
    </citation>
    <scope>NUCLEOTIDE SEQUENCE [LARGE SCALE GENOMIC DNA]</scope>
    <source>
        <strain evidence="1 2">NBRC 101907</strain>
    </source>
</reference>
<evidence type="ECO:0000313" key="2">
    <source>
        <dbReference type="Proteomes" id="UP000651728"/>
    </source>
</evidence>
<proteinExistence type="predicted"/>
<evidence type="ECO:0000313" key="1">
    <source>
        <dbReference type="EMBL" id="GIH30633.1"/>
    </source>
</evidence>
<gene>
    <name evidence="1" type="ORF">Mam01_07970</name>
</gene>
<organism evidence="1 2">
    <name type="scientific">Microbispora amethystogenes</name>
    <dbReference type="NCBI Taxonomy" id="1427754"/>
    <lineage>
        <taxon>Bacteria</taxon>
        <taxon>Bacillati</taxon>
        <taxon>Actinomycetota</taxon>
        <taxon>Actinomycetes</taxon>
        <taxon>Streptosporangiales</taxon>
        <taxon>Streptosporangiaceae</taxon>
        <taxon>Microbispora</taxon>
    </lineage>
</organism>
<comment type="caution">
    <text evidence="1">The sequence shown here is derived from an EMBL/GenBank/DDBJ whole genome shotgun (WGS) entry which is preliminary data.</text>
</comment>
<name>A0ABQ4F793_9ACTN</name>
<dbReference type="EMBL" id="BOOB01000004">
    <property type="protein sequence ID" value="GIH30633.1"/>
    <property type="molecule type" value="Genomic_DNA"/>
</dbReference>